<evidence type="ECO:0000256" key="4">
    <source>
        <dbReference type="ARBA" id="ARBA00022679"/>
    </source>
</evidence>
<dbReference type="Gene3D" id="3.30.565.10">
    <property type="entry name" value="Histidine kinase-like ATPase, C-terminal domain"/>
    <property type="match status" value="1"/>
</dbReference>
<comment type="caution">
    <text evidence="11">The sequence shown here is derived from an EMBL/GenBank/DDBJ whole genome shotgun (WGS) entry which is preliminary data.</text>
</comment>
<evidence type="ECO:0000256" key="5">
    <source>
        <dbReference type="ARBA" id="ARBA00022741"/>
    </source>
</evidence>
<dbReference type="RefSeq" id="WP_343953168.1">
    <property type="nucleotide sequence ID" value="NZ_BAAAHQ010000035.1"/>
</dbReference>
<evidence type="ECO:0000256" key="7">
    <source>
        <dbReference type="ARBA" id="ARBA00022840"/>
    </source>
</evidence>
<dbReference type="PANTHER" id="PTHR24421:SF10">
    <property type="entry name" value="NITRATE_NITRITE SENSOR PROTEIN NARQ"/>
    <property type="match status" value="1"/>
</dbReference>
<dbReference type="SUPFAM" id="SSF55874">
    <property type="entry name" value="ATPase domain of HSP90 chaperone/DNA topoisomerase II/histidine kinase"/>
    <property type="match status" value="1"/>
</dbReference>
<keyword evidence="9" id="KW-1133">Transmembrane helix</keyword>
<feature type="domain" description="Histidine kinase/HSP90-like ATPase" evidence="10">
    <location>
        <begin position="293"/>
        <end position="382"/>
    </location>
</feature>
<dbReference type="Pfam" id="PF13796">
    <property type="entry name" value="Sensor"/>
    <property type="match status" value="1"/>
</dbReference>
<gene>
    <name evidence="11" type="ORF">GCM10009560_57030</name>
</gene>
<keyword evidence="4" id="KW-0808">Transferase</keyword>
<dbReference type="CDD" id="cd16917">
    <property type="entry name" value="HATPase_UhpB-NarQ-NarX-like"/>
    <property type="match status" value="1"/>
</dbReference>
<keyword evidence="9" id="KW-0812">Transmembrane</keyword>
<sequence length="382" mass="40335">MNAWQTITSDPLRFLVSAWPWRALLYLLTGLPGGLAWIVIVVNGRQAGMVTASAVLLVAACVLSRPIAALERRRLRLVDPEGLPPPPARAGLASPATWREIGHALLWATLLPTANGTIFVLVGLTVHSYVLALPAVLSPLFVVATAAGCAYLFTVLAVAQAALARSLLAAPEEESLVELTRSRARLVDAFQAERRRIERDLHDGAQHRLTAVLMHLGLARLDVEEDPVRTAQAIGLAYEHVQAAQEELRRVIRGIHPSALTDRGLCAALTDLARHCPLPVVLDLDVPRRPSAGVEAAAYFCVAESLTNAVRHSGAGRVTITARESGGLLVVEVGDDGVGGADPAAGSGLAGLADRLAVFDGTLSFSSPRGGPTVVRVELPCA</sequence>
<name>A0ABP4AZ52_9ACTN</name>
<evidence type="ECO:0000259" key="10">
    <source>
        <dbReference type="SMART" id="SM00387"/>
    </source>
</evidence>
<proteinExistence type="predicted"/>
<dbReference type="InterPro" id="IPR025828">
    <property type="entry name" value="Put_sensor_dom"/>
</dbReference>
<dbReference type="GO" id="GO:0016301">
    <property type="term" value="F:kinase activity"/>
    <property type="evidence" value="ECO:0007669"/>
    <property type="project" value="UniProtKB-KW"/>
</dbReference>
<keyword evidence="7" id="KW-0067">ATP-binding</keyword>
<protein>
    <recommendedName>
        <fullName evidence="2">histidine kinase</fullName>
        <ecNumber evidence="2">2.7.13.3</ecNumber>
    </recommendedName>
</protein>
<evidence type="ECO:0000256" key="3">
    <source>
        <dbReference type="ARBA" id="ARBA00022553"/>
    </source>
</evidence>
<dbReference type="PANTHER" id="PTHR24421">
    <property type="entry name" value="NITRATE/NITRITE SENSOR PROTEIN NARX-RELATED"/>
    <property type="match status" value="1"/>
</dbReference>
<dbReference type="InterPro" id="IPR011712">
    <property type="entry name" value="Sig_transdc_His_kin_sub3_dim/P"/>
</dbReference>
<keyword evidence="8" id="KW-0902">Two-component regulatory system</keyword>
<reference evidence="12" key="1">
    <citation type="journal article" date="2019" name="Int. J. Syst. Evol. Microbiol.">
        <title>The Global Catalogue of Microorganisms (GCM) 10K type strain sequencing project: providing services to taxonomists for standard genome sequencing and annotation.</title>
        <authorList>
            <consortium name="The Broad Institute Genomics Platform"/>
            <consortium name="The Broad Institute Genome Sequencing Center for Infectious Disease"/>
            <person name="Wu L."/>
            <person name="Ma J."/>
        </authorList>
    </citation>
    <scope>NUCLEOTIDE SEQUENCE [LARGE SCALE GENOMIC DNA]</scope>
    <source>
        <strain evidence="12">JCM 11136</strain>
    </source>
</reference>
<comment type="catalytic activity">
    <reaction evidence="1">
        <text>ATP + protein L-histidine = ADP + protein N-phospho-L-histidine.</text>
        <dbReference type="EC" id="2.7.13.3"/>
    </reaction>
</comment>
<keyword evidence="12" id="KW-1185">Reference proteome</keyword>
<keyword evidence="9" id="KW-0472">Membrane</keyword>
<keyword evidence="3" id="KW-0597">Phosphoprotein</keyword>
<dbReference type="SMART" id="SM00387">
    <property type="entry name" value="HATPase_c"/>
    <property type="match status" value="1"/>
</dbReference>
<evidence type="ECO:0000256" key="2">
    <source>
        <dbReference type="ARBA" id="ARBA00012438"/>
    </source>
</evidence>
<feature type="transmembrane region" description="Helical" evidence="9">
    <location>
        <begin position="136"/>
        <end position="159"/>
    </location>
</feature>
<dbReference type="Pfam" id="PF07730">
    <property type="entry name" value="HisKA_3"/>
    <property type="match status" value="1"/>
</dbReference>
<evidence type="ECO:0000256" key="8">
    <source>
        <dbReference type="ARBA" id="ARBA00023012"/>
    </source>
</evidence>
<evidence type="ECO:0000256" key="9">
    <source>
        <dbReference type="SAM" id="Phobius"/>
    </source>
</evidence>
<dbReference type="Pfam" id="PF02518">
    <property type="entry name" value="HATPase_c"/>
    <property type="match status" value="1"/>
</dbReference>
<dbReference type="Proteomes" id="UP001501578">
    <property type="component" value="Unassembled WGS sequence"/>
</dbReference>
<evidence type="ECO:0000256" key="6">
    <source>
        <dbReference type="ARBA" id="ARBA00022777"/>
    </source>
</evidence>
<feature type="transmembrane region" description="Helical" evidence="9">
    <location>
        <begin position="23"/>
        <end position="42"/>
    </location>
</feature>
<keyword evidence="5" id="KW-0547">Nucleotide-binding</keyword>
<feature type="transmembrane region" description="Helical" evidence="9">
    <location>
        <begin position="104"/>
        <end position="130"/>
    </location>
</feature>
<evidence type="ECO:0000313" key="11">
    <source>
        <dbReference type="EMBL" id="GAA0943566.1"/>
    </source>
</evidence>
<organism evidence="11 12">
    <name type="scientific">Nonomuraea longicatena</name>
    <dbReference type="NCBI Taxonomy" id="83682"/>
    <lineage>
        <taxon>Bacteria</taxon>
        <taxon>Bacillati</taxon>
        <taxon>Actinomycetota</taxon>
        <taxon>Actinomycetes</taxon>
        <taxon>Streptosporangiales</taxon>
        <taxon>Streptosporangiaceae</taxon>
        <taxon>Nonomuraea</taxon>
    </lineage>
</organism>
<dbReference type="EMBL" id="BAAAHQ010000035">
    <property type="protein sequence ID" value="GAA0943566.1"/>
    <property type="molecule type" value="Genomic_DNA"/>
</dbReference>
<dbReference type="EC" id="2.7.13.3" evidence="2"/>
<accession>A0ABP4AZ52</accession>
<dbReference type="InterPro" id="IPR003594">
    <property type="entry name" value="HATPase_dom"/>
</dbReference>
<dbReference type="InterPro" id="IPR050482">
    <property type="entry name" value="Sensor_HK_TwoCompSys"/>
</dbReference>
<keyword evidence="6 11" id="KW-0418">Kinase</keyword>
<evidence type="ECO:0000313" key="12">
    <source>
        <dbReference type="Proteomes" id="UP001501578"/>
    </source>
</evidence>
<dbReference type="Gene3D" id="1.20.5.1930">
    <property type="match status" value="1"/>
</dbReference>
<evidence type="ECO:0000256" key="1">
    <source>
        <dbReference type="ARBA" id="ARBA00000085"/>
    </source>
</evidence>
<dbReference type="InterPro" id="IPR036890">
    <property type="entry name" value="HATPase_C_sf"/>
</dbReference>
<feature type="transmembrane region" description="Helical" evidence="9">
    <location>
        <begin position="48"/>
        <end position="68"/>
    </location>
</feature>